<dbReference type="GO" id="GO:0005737">
    <property type="term" value="C:cytoplasm"/>
    <property type="evidence" value="ECO:0007669"/>
    <property type="project" value="InterPro"/>
</dbReference>
<reference evidence="11 12" key="1">
    <citation type="journal article" date="2015" name="Genome Announc.">
        <title>Expanding the biotechnology potential of lactobacilli through comparative genomics of 213 strains and associated genera.</title>
        <authorList>
            <person name="Sun Z."/>
            <person name="Harris H.M."/>
            <person name="McCann A."/>
            <person name="Guo C."/>
            <person name="Argimon S."/>
            <person name="Zhang W."/>
            <person name="Yang X."/>
            <person name="Jeffery I.B."/>
            <person name="Cooney J.C."/>
            <person name="Kagawa T.F."/>
            <person name="Liu W."/>
            <person name="Song Y."/>
            <person name="Salvetti E."/>
            <person name="Wrobel A."/>
            <person name="Rasinkangas P."/>
            <person name="Parkhill J."/>
            <person name="Rea M.C."/>
            <person name="O'Sullivan O."/>
            <person name="Ritari J."/>
            <person name="Douillard F.P."/>
            <person name="Paul Ross R."/>
            <person name="Yang R."/>
            <person name="Briner A.E."/>
            <person name="Felis G.E."/>
            <person name="de Vos W.M."/>
            <person name="Barrangou R."/>
            <person name="Klaenhammer T.R."/>
            <person name="Caufield P.W."/>
            <person name="Cui Y."/>
            <person name="Zhang H."/>
            <person name="O'Toole P.W."/>
        </authorList>
    </citation>
    <scope>NUCLEOTIDE SEQUENCE [LARGE SCALE GENOMIC DNA]</scope>
    <source>
        <strain evidence="11 12">DSM 20405</strain>
    </source>
</reference>
<accession>A0A0R2HLJ0</accession>
<keyword evidence="5" id="KW-0315">Glutamine amidotransferase</keyword>
<keyword evidence="4 7" id="KW-0067">ATP-binding</keyword>
<dbReference type="Proteomes" id="UP000051841">
    <property type="component" value="Unassembled WGS sequence"/>
</dbReference>
<dbReference type="CDD" id="cd00553">
    <property type="entry name" value="NAD_synthase"/>
    <property type="match status" value="1"/>
</dbReference>
<dbReference type="AlphaFoldDB" id="A0A0R2HLJ0"/>
<evidence type="ECO:0000313" key="12">
    <source>
        <dbReference type="Proteomes" id="UP000051841"/>
    </source>
</evidence>
<evidence type="ECO:0000256" key="4">
    <source>
        <dbReference type="ARBA" id="ARBA00022840"/>
    </source>
</evidence>
<evidence type="ECO:0000256" key="1">
    <source>
        <dbReference type="ARBA" id="ARBA00004790"/>
    </source>
</evidence>
<dbReference type="PANTHER" id="PTHR23090">
    <property type="entry name" value="NH 3 /GLUTAMINE-DEPENDENT NAD + SYNTHETASE"/>
    <property type="match status" value="1"/>
</dbReference>
<dbReference type="GO" id="GO:0003921">
    <property type="term" value="F:GMP synthase activity"/>
    <property type="evidence" value="ECO:0007669"/>
    <property type="project" value="InterPro"/>
</dbReference>
<comment type="pathway">
    <text evidence="1">Cofactor biosynthesis; NAD(+) biosynthesis.</text>
</comment>
<dbReference type="PROSITE" id="PS51553">
    <property type="entry name" value="GMPS_ATP_PPASE"/>
    <property type="match status" value="1"/>
</dbReference>
<organism evidence="11 12">
    <name type="scientific">Kandleria vitulina DSM 20405</name>
    <dbReference type="NCBI Taxonomy" id="1410657"/>
    <lineage>
        <taxon>Bacteria</taxon>
        <taxon>Bacillati</taxon>
        <taxon>Bacillota</taxon>
        <taxon>Erysipelotrichia</taxon>
        <taxon>Erysipelotrichales</taxon>
        <taxon>Coprobacillaceae</taxon>
        <taxon>Kandleria</taxon>
    </lineage>
</organism>
<evidence type="ECO:0000259" key="10">
    <source>
        <dbReference type="PROSITE" id="PS51553"/>
    </source>
</evidence>
<dbReference type="GO" id="GO:0008795">
    <property type="term" value="F:NAD+ synthase activity"/>
    <property type="evidence" value="ECO:0007669"/>
    <property type="project" value="UniProtKB-EC"/>
</dbReference>
<dbReference type="GO" id="GO:0009435">
    <property type="term" value="P:NAD+ biosynthetic process"/>
    <property type="evidence" value="ECO:0007669"/>
    <property type="project" value="UniProtKB-UniPathway"/>
</dbReference>
<comment type="similarity">
    <text evidence="8">Belongs to the NAD synthetase family.</text>
</comment>
<dbReference type="NCBIfam" id="TIGR00552">
    <property type="entry name" value="nadE"/>
    <property type="match status" value="1"/>
</dbReference>
<dbReference type="GO" id="GO:0003952">
    <property type="term" value="F:NAD+ synthase (glutamine-hydrolyzing) activity"/>
    <property type="evidence" value="ECO:0007669"/>
    <property type="project" value="InterPro"/>
</dbReference>
<dbReference type="InterPro" id="IPR025777">
    <property type="entry name" value="GMPS_ATP_PPase_dom"/>
</dbReference>
<dbReference type="GO" id="GO:0004359">
    <property type="term" value="F:glutaminase activity"/>
    <property type="evidence" value="ECO:0007669"/>
    <property type="project" value="InterPro"/>
</dbReference>
<evidence type="ECO:0000256" key="9">
    <source>
        <dbReference type="RuleBase" id="RU003812"/>
    </source>
</evidence>
<dbReference type="InterPro" id="IPR014729">
    <property type="entry name" value="Rossmann-like_a/b/a_fold"/>
</dbReference>
<comment type="catalytic activity">
    <reaction evidence="9">
        <text>deamido-NAD(+) + NH4(+) + ATP = AMP + diphosphate + NAD(+) + H(+)</text>
        <dbReference type="Rhea" id="RHEA:21188"/>
        <dbReference type="ChEBI" id="CHEBI:15378"/>
        <dbReference type="ChEBI" id="CHEBI:28938"/>
        <dbReference type="ChEBI" id="CHEBI:30616"/>
        <dbReference type="ChEBI" id="CHEBI:33019"/>
        <dbReference type="ChEBI" id="CHEBI:57540"/>
        <dbReference type="ChEBI" id="CHEBI:58437"/>
        <dbReference type="ChEBI" id="CHEBI:456215"/>
        <dbReference type="EC" id="6.3.1.5"/>
    </reaction>
</comment>
<evidence type="ECO:0000313" key="11">
    <source>
        <dbReference type="EMBL" id="KRN50695.1"/>
    </source>
</evidence>
<dbReference type="EMBL" id="JQBL01000006">
    <property type="protein sequence ID" value="KRN50695.1"/>
    <property type="molecule type" value="Genomic_DNA"/>
</dbReference>
<keyword evidence="7" id="KW-0658">Purine biosynthesis</keyword>
<dbReference type="InterPro" id="IPR003694">
    <property type="entry name" value="NAD_synthase"/>
</dbReference>
<evidence type="ECO:0000256" key="7">
    <source>
        <dbReference type="PROSITE-ProRule" id="PRU00886"/>
    </source>
</evidence>
<dbReference type="SUPFAM" id="SSF52402">
    <property type="entry name" value="Adenine nucleotide alpha hydrolases-like"/>
    <property type="match status" value="1"/>
</dbReference>
<dbReference type="EC" id="6.3.1.5" evidence="9"/>
<keyword evidence="6 8" id="KW-0520">NAD</keyword>
<keyword evidence="7" id="KW-0332">GMP biosynthesis</keyword>
<evidence type="ECO:0000256" key="5">
    <source>
        <dbReference type="ARBA" id="ARBA00022962"/>
    </source>
</evidence>
<evidence type="ECO:0000256" key="3">
    <source>
        <dbReference type="ARBA" id="ARBA00022741"/>
    </source>
</evidence>
<feature type="binding site" evidence="7">
    <location>
        <begin position="36"/>
        <end position="42"/>
    </location>
    <ligand>
        <name>ATP</name>
        <dbReference type="ChEBI" id="CHEBI:30616"/>
    </ligand>
</feature>
<protein>
    <recommendedName>
        <fullName evidence="9">NH(3)-dependent NAD(+) synthetase</fullName>
        <ecNumber evidence="9">6.3.1.5</ecNumber>
    </recommendedName>
</protein>
<dbReference type="InterPro" id="IPR022310">
    <property type="entry name" value="NAD/GMP_synthase"/>
</dbReference>
<dbReference type="GO" id="GO:0005524">
    <property type="term" value="F:ATP binding"/>
    <property type="evidence" value="ECO:0007669"/>
    <property type="project" value="UniProtKB-UniRule"/>
</dbReference>
<evidence type="ECO:0000256" key="2">
    <source>
        <dbReference type="ARBA" id="ARBA00022598"/>
    </source>
</evidence>
<dbReference type="PATRIC" id="fig|1410657.5.peg.1835"/>
<keyword evidence="12" id="KW-1185">Reference proteome</keyword>
<keyword evidence="3 7" id="KW-0547">Nucleotide-binding</keyword>
<dbReference type="Gene3D" id="3.40.50.620">
    <property type="entry name" value="HUPs"/>
    <property type="match status" value="1"/>
</dbReference>
<sequence>MNMLKNPEKTKNEIVSWIQKYFEENGPECTAVVGISGGKDSSITAALCKEALGKDRVLGVLMPNGVQSDIDDSRHLVEALDIPHVELNIEEAFNGMKHMIESSDELKAITNRDELSNDTKVNLPPRLRMATLYAVAQMLPNGGRVANTCNNSEDYVGYSTKYGDAAGDFSPLAHVLVEEVRQLGRVLGLPSYLVEKTPSDGLSGMSDEDKLGFTYETLDHYILTGEIDDEKTKERIDRMHKLNLHKLRIMPSFDTSNER</sequence>
<dbReference type="Pfam" id="PF02540">
    <property type="entry name" value="NAD_synthase"/>
    <property type="match status" value="1"/>
</dbReference>
<evidence type="ECO:0000256" key="8">
    <source>
        <dbReference type="RuleBase" id="RU003811"/>
    </source>
</evidence>
<name>A0A0R2HLJ0_9FIRM</name>
<dbReference type="UniPathway" id="UPA00253">
    <property type="reaction ID" value="UER00333"/>
</dbReference>
<comment type="caution">
    <text evidence="11">The sequence shown here is derived from an EMBL/GenBank/DDBJ whole genome shotgun (WGS) entry which is preliminary data.</text>
</comment>
<gene>
    <name evidence="11" type="ORF">IV49_GL001780</name>
</gene>
<dbReference type="PANTHER" id="PTHR23090:SF9">
    <property type="entry name" value="GLUTAMINE-DEPENDENT NAD(+) SYNTHETASE"/>
    <property type="match status" value="1"/>
</dbReference>
<proteinExistence type="inferred from homology"/>
<keyword evidence="2 8" id="KW-0436">Ligase</keyword>
<evidence type="ECO:0000256" key="6">
    <source>
        <dbReference type="ARBA" id="ARBA00023027"/>
    </source>
</evidence>
<feature type="domain" description="GMPS ATP-PPase" evidence="10">
    <location>
        <begin position="8"/>
        <end position="196"/>
    </location>
</feature>